<dbReference type="Gene3D" id="3.30.1490.100">
    <property type="entry name" value="DNA polymerase, Y-family, little finger domain"/>
    <property type="match status" value="1"/>
</dbReference>
<proteinExistence type="inferred from homology"/>
<dbReference type="PANTHER" id="PTHR11076:SF35">
    <property type="entry name" value="DNA REPAIR PROTEIN HOMOLOG YOBH"/>
    <property type="match status" value="1"/>
</dbReference>
<comment type="caution">
    <text evidence="7">The sequence shown here is derived from an EMBL/GenBank/DDBJ whole genome shotgun (WGS) entry which is preliminary data.</text>
</comment>
<dbReference type="GO" id="GO:0042276">
    <property type="term" value="P:error-prone translesion synthesis"/>
    <property type="evidence" value="ECO:0007669"/>
    <property type="project" value="TreeGrafter"/>
</dbReference>
<dbReference type="Gene3D" id="3.30.70.270">
    <property type="match status" value="1"/>
</dbReference>
<evidence type="ECO:0000256" key="3">
    <source>
        <dbReference type="ARBA" id="ARBA00022763"/>
    </source>
</evidence>
<evidence type="ECO:0000256" key="5">
    <source>
        <dbReference type="ARBA" id="ARBA00023204"/>
    </source>
</evidence>
<dbReference type="GO" id="GO:0003887">
    <property type="term" value="F:DNA-directed DNA polymerase activity"/>
    <property type="evidence" value="ECO:0007669"/>
    <property type="project" value="UniProtKB-KW"/>
</dbReference>
<dbReference type="InterPro" id="IPR017961">
    <property type="entry name" value="DNA_pol_Y-fam_little_finger"/>
</dbReference>
<dbReference type="Gene3D" id="1.10.150.20">
    <property type="entry name" value="5' to 3' exonuclease, C-terminal subdomain"/>
    <property type="match status" value="1"/>
</dbReference>
<dbReference type="InterPro" id="IPR024728">
    <property type="entry name" value="PolY_HhH_motif"/>
</dbReference>
<dbReference type="PANTHER" id="PTHR11076">
    <property type="entry name" value="DNA REPAIR POLYMERASE UMUC / TRANSFERASE FAMILY MEMBER"/>
    <property type="match status" value="1"/>
</dbReference>
<dbReference type="Pfam" id="PF11798">
    <property type="entry name" value="IMS_HHH"/>
    <property type="match status" value="1"/>
</dbReference>
<evidence type="ECO:0000259" key="6">
    <source>
        <dbReference type="PROSITE" id="PS50173"/>
    </source>
</evidence>
<dbReference type="InterPro" id="IPR050116">
    <property type="entry name" value="DNA_polymerase-Y"/>
</dbReference>
<keyword evidence="4" id="KW-0239">DNA-directed DNA polymerase</keyword>
<dbReference type="GO" id="GO:0009432">
    <property type="term" value="P:SOS response"/>
    <property type="evidence" value="ECO:0007669"/>
    <property type="project" value="TreeGrafter"/>
</dbReference>
<protein>
    <submittedName>
        <fullName evidence="7">Y-family DNA polymerase</fullName>
    </submittedName>
</protein>
<feature type="domain" description="UmuC" evidence="6">
    <location>
        <begin position="12"/>
        <end position="201"/>
    </location>
</feature>
<evidence type="ECO:0000256" key="2">
    <source>
        <dbReference type="ARBA" id="ARBA00022457"/>
    </source>
</evidence>
<dbReference type="GO" id="GO:0005829">
    <property type="term" value="C:cytosol"/>
    <property type="evidence" value="ECO:0007669"/>
    <property type="project" value="TreeGrafter"/>
</dbReference>
<dbReference type="AlphaFoldDB" id="A0A4R6BBD4"/>
<dbReference type="InterPro" id="IPR043502">
    <property type="entry name" value="DNA/RNA_pol_sf"/>
</dbReference>
<keyword evidence="8" id="KW-1185">Reference proteome</keyword>
<dbReference type="InterPro" id="IPR036775">
    <property type="entry name" value="DNA_pol_Y-fam_lit_finger_sf"/>
</dbReference>
<dbReference type="Pfam" id="PF00817">
    <property type="entry name" value="IMS"/>
    <property type="match status" value="1"/>
</dbReference>
<evidence type="ECO:0000313" key="7">
    <source>
        <dbReference type="EMBL" id="TDL94289.1"/>
    </source>
</evidence>
<sequence length="419" mass="48134">MYDYYQCSSRDVLCVDLKSFFASVSCIEKGLNPLTTKLAVVGDTKRQGSVVLAATPPLKTLGIKTGSRLFEIPHRSDIYIINPSMLKYIQVSSEISAIALQYVAPEDFHQYSIDEFFMDITDSYHLFARSPYQMARILQQEIYNQTQIVSTIGIGSNPLLAKLSMDLEAKRTTEGVAEWRYHDVPRKLWDIEPLTEMWGINNRTEKKLNKKGIFSIGDLAHYPVEYLKRDFGIIGVDLHLHANGIDESVIRKPHVIKGKSYGKSQILMRDYQFHELKTVISEQIDEVFYRVREKNLYPTTIAFTVGYADGGGIHKQFTKKDYFTATMQVVSLIWRHLEEYAEINRLFRTVSVSFSNLRDSRIRQMSLFEAPEDMKREIVENYLDQLRRKYGKEIVIRASSLTNSGTIKLRKGLVAGHKG</sequence>
<organism evidence="7 8">
    <name type="scientific">Macrococcus brunensis</name>
    <dbReference type="NCBI Taxonomy" id="198483"/>
    <lineage>
        <taxon>Bacteria</taxon>
        <taxon>Bacillati</taxon>
        <taxon>Bacillota</taxon>
        <taxon>Bacilli</taxon>
        <taxon>Bacillales</taxon>
        <taxon>Staphylococcaceae</taxon>
        <taxon>Macrococcus</taxon>
    </lineage>
</organism>
<keyword evidence="5" id="KW-0234">DNA repair</keyword>
<name>A0A4R6BBD4_9STAP</name>
<keyword evidence="2" id="KW-0515">Mutator protein</keyword>
<gene>
    <name evidence="7" type="ORF">ERX27_09265</name>
</gene>
<dbReference type="InterPro" id="IPR043128">
    <property type="entry name" value="Rev_trsase/Diguanyl_cyclase"/>
</dbReference>
<dbReference type="Proteomes" id="UP000295310">
    <property type="component" value="Unassembled WGS sequence"/>
</dbReference>
<comment type="similarity">
    <text evidence="1">Belongs to the DNA polymerase type-Y family.</text>
</comment>
<dbReference type="GO" id="GO:0003684">
    <property type="term" value="F:damaged DNA binding"/>
    <property type="evidence" value="ECO:0007669"/>
    <property type="project" value="InterPro"/>
</dbReference>
<dbReference type="Pfam" id="PF11799">
    <property type="entry name" value="IMS_C"/>
    <property type="match status" value="1"/>
</dbReference>
<dbReference type="Gene3D" id="3.40.1170.60">
    <property type="match status" value="1"/>
</dbReference>
<evidence type="ECO:0000313" key="8">
    <source>
        <dbReference type="Proteomes" id="UP000295310"/>
    </source>
</evidence>
<dbReference type="PROSITE" id="PS50173">
    <property type="entry name" value="UMUC"/>
    <property type="match status" value="1"/>
</dbReference>
<keyword evidence="4" id="KW-0808">Transferase</keyword>
<dbReference type="GO" id="GO:0006281">
    <property type="term" value="P:DNA repair"/>
    <property type="evidence" value="ECO:0007669"/>
    <property type="project" value="UniProtKB-KW"/>
</dbReference>
<evidence type="ECO:0000256" key="4">
    <source>
        <dbReference type="ARBA" id="ARBA00022932"/>
    </source>
</evidence>
<reference evidence="7 8" key="1">
    <citation type="submission" date="2019-01" db="EMBL/GenBank/DDBJ databases">
        <title>Draft genome sequences of the type strains of six Macrococcus species.</title>
        <authorList>
            <person name="Mazhar S."/>
            <person name="Altermann E."/>
            <person name="Hill C."/>
            <person name="Mcauliffe O."/>
        </authorList>
    </citation>
    <scope>NUCLEOTIDE SEQUENCE [LARGE SCALE GENOMIC DNA]</scope>
    <source>
        <strain evidence="7 8">CCM4811</strain>
    </source>
</reference>
<dbReference type="EMBL" id="SCWA01000018">
    <property type="protein sequence ID" value="TDL94289.1"/>
    <property type="molecule type" value="Genomic_DNA"/>
</dbReference>
<dbReference type="SUPFAM" id="SSF100879">
    <property type="entry name" value="Lesion bypass DNA polymerase (Y-family), little finger domain"/>
    <property type="match status" value="1"/>
</dbReference>
<keyword evidence="3" id="KW-0227">DNA damage</keyword>
<evidence type="ECO:0000256" key="1">
    <source>
        <dbReference type="ARBA" id="ARBA00010945"/>
    </source>
</evidence>
<dbReference type="OrthoDB" id="9808813at2"/>
<dbReference type="SUPFAM" id="SSF56672">
    <property type="entry name" value="DNA/RNA polymerases"/>
    <property type="match status" value="1"/>
</dbReference>
<dbReference type="CDD" id="cd01700">
    <property type="entry name" value="PolY_Pol_V_umuC"/>
    <property type="match status" value="1"/>
</dbReference>
<keyword evidence="4" id="KW-0548">Nucleotidyltransferase</keyword>
<dbReference type="InterPro" id="IPR001126">
    <property type="entry name" value="UmuC"/>
</dbReference>
<dbReference type="RefSeq" id="WP_133432556.1">
    <property type="nucleotide sequence ID" value="NZ_SCWA01000018.1"/>
</dbReference>
<accession>A0A4R6BBD4</accession>